<feature type="compositionally biased region" description="Polar residues" evidence="5">
    <location>
        <begin position="529"/>
        <end position="543"/>
    </location>
</feature>
<keyword evidence="6" id="KW-0812">Transmembrane</keyword>
<dbReference type="EMBL" id="JEMG01000001">
    <property type="protein sequence ID" value="EYC52706.1"/>
    <property type="molecule type" value="Genomic_DNA"/>
</dbReference>
<keyword evidence="2" id="KW-0488">Methylation</keyword>
<evidence type="ECO:0000256" key="3">
    <source>
        <dbReference type="ARBA" id="ARBA00029447"/>
    </source>
</evidence>
<dbReference type="FunFam" id="1.10.287.950:FF:000001">
    <property type="entry name" value="Methyl-accepting chemotaxis sensory transducer"/>
    <property type="match status" value="1"/>
</dbReference>
<dbReference type="InterPro" id="IPR024478">
    <property type="entry name" value="HlyB_4HB_MCP"/>
</dbReference>
<keyword evidence="6" id="KW-1133">Transmembrane helix</keyword>
<evidence type="ECO:0000313" key="9">
    <source>
        <dbReference type="EMBL" id="EYC52706.1"/>
    </source>
</evidence>
<evidence type="ECO:0000259" key="7">
    <source>
        <dbReference type="PROSITE" id="PS50111"/>
    </source>
</evidence>
<keyword evidence="6" id="KW-0472">Membrane</keyword>
<accession>A0A016XLJ2</accession>
<dbReference type="SUPFAM" id="SSF58104">
    <property type="entry name" value="Methyl-accepting chemotaxis protein (MCP) signaling domain"/>
    <property type="match status" value="1"/>
</dbReference>
<dbReference type="InterPro" id="IPR004089">
    <property type="entry name" value="MCPsignal_dom"/>
</dbReference>
<dbReference type="OrthoDB" id="9806477at2"/>
<organism evidence="9 10">
    <name type="scientific">Hylemonella gracilis str. Niagara R</name>
    <dbReference type="NCBI Taxonomy" id="1458275"/>
    <lineage>
        <taxon>Bacteria</taxon>
        <taxon>Pseudomonadati</taxon>
        <taxon>Pseudomonadota</taxon>
        <taxon>Betaproteobacteria</taxon>
        <taxon>Burkholderiales</taxon>
        <taxon>Comamonadaceae</taxon>
        <taxon>Hylemonella</taxon>
    </lineage>
</organism>
<dbReference type="Pfam" id="PF12729">
    <property type="entry name" value="4HB_MCP_1"/>
    <property type="match status" value="1"/>
</dbReference>
<comment type="similarity">
    <text evidence="3">Belongs to the methyl-accepting chemotaxis (MCP) protein family.</text>
</comment>
<dbReference type="Gene3D" id="1.10.287.950">
    <property type="entry name" value="Methyl-accepting chemotaxis protein"/>
    <property type="match status" value="1"/>
</dbReference>
<feature type="transmembrane region" description="Helical" evidence="6">
    <location>
        <begin position="193"/>
        <end position="215"/>
    </location>
</feature>
<dbReference type="Pfam" id="PF00015">
    <property type="entry name" value="MCPsignal"/>
    <property type="match status" value="1"/>
</dbReference>
<proteinExistence type="inferred from homology"/>
<dbReference type="InterPro" id="IPR003660">
    <property type="entry name" value="HAMP_dom"/>
</dbReference>
<dbReference type="CDD" id="cd11386">
    <property type="entry name" value="MCP_signal"/>
    <property type="match status" value="1"/>
</dbReference>
<comment type="caution">
    <text evidence="9">The sequence shown here is derived from an EMBL/GenBank/DDBJ whole genome shotgun (WGS) entry which is preliminary data.</text>
</comment>
<dbReference type="GO" id="GO:0005886">
    <property type="term" value="C:plasma membrane"/>
    <property type="evidence" value="ECO:0007669"/>
    <property type="project" value="TreeGrafter"/>
</dbReference>
<evidence type="ECO:0000259" key="8">
    <source>
        <dbReference type="PROSITE" id="PS50885"/>
    </source>
</evidence>
<feature type="region of interest" description="Disordered" evidence="5">
    <location>
        <begin position="529"/>
        <end position="551"/>
    </location>
</feature>
<dbReference type="eggNOG" id="COG0840">
    <property type="taxonomic scope" value="Bacteria"/>
</dbReference>
<dbReference type="PROSITE" id="PS50885">
    <property type="entry name" value="HAMP"/>
    <property type="match status" value="1"/>
</dbReference>
<dbReference type="STRING" id="1458275.AZ34_17635"/>
<gene>
    <name evidence="9" type="ORF">AZ34_17635</name>
</gene>
<dbReference type="PANTHER" id="PTHR43531:SF14">
    <property type="entry name" value="METHYL-ACCEPTING CHEMOTAXIS PROTEIN I-RELATED"/>
    <property type="match status" value="1"/>
</dbReference>
<dbReference type="GO" id="GO:0006935">
    <property type="term" value="P:chemotaxis"/>
    <property type="evidence" value="ECO:0007669"/>
    <property type="project" value="TreeGrafter"/>
</dbReference>
<evidence type="ECO:0000313" key="10">
    <source>
        <dbReference type="Proteomes" id="UP000023268"/>
    </source>
</evidence>
<dbReference type="GO" id="GO:0007165">
    <property type="term" value="P:signal transduction"/>
    <property type="evidence" value="ECO:0007669"/>
    <property type="project" value="UniProtKB-KW"/>
</dbReference>
<evidence type="ECO:0000256" key="6">
    <source>
        <dbReference type="SAM" id="Phobius"/>
    </source>
</evidence>
<dbReference type="AlphaFoldDB" id="A0A016XLJ2"/>
<dbReference type="Pfam" id="PF00672">
    <property type="entry name" value="HAMP"/>
    <property type="match status" value="1"/>
</dbReference>
<evidence type="ECO:0000256" key="2">
    <source>
        <dbReference type="ARBA" id="ARBA00022481"/>
    </source>
</evidence>
<reference evidence="9 10" key="1">
    <citation type="submission" date="2014-02" db="EMBL/GenBank/DDBJ databases">
        <title>Draft Genome of Hylemonella gracilis isolated from the Niagara River.</title>
        <authorList>
            <person name="Pawlowski D.R."/>
            <person name="Koudelka G.B."/>
        </authorList>
    </citation>
    <scope>NUCLEOTIDE SEQUENCE [LARGE SCALE GENOMIC DNA]</scope>
    <source>
        <strain evidence="9 10">Niagara R</strain>
    </source>
</reference>
<sequence length="566" mass="60359">MNIFSNFGIAKRLYLASLVLILALAGVALTAWLTLSNVVDLADKTATQRVPQLTQIATVELNVTRVSLQIRHALLVRTPADLAATLADIGEKRATIDATLKAFEAGVFTPAGREAYNKMTPLVDRFWQLGGENIKLIQEGRKDEAFDFLVQKTIPARNDLLKVLDAEKLRQGTQLNTELDQVEGQAKTIRLELVLLSIVVAIGMLALSWYIAALLQRRTELSRAVADRVRDGDLTCPVQDNAHDEFSPLLAALGQMQTALTRIVSNVRQSSEAVSNASAEIAQGNQDLSARTETQASALEETAASMEELSSTVKQNADNARQANQLAQNASTVAVQGGEVVAQVVSTMKDINDSSKKIADIISVIDGIAFQTNILALNAAVEAARAGEQGRGFAVVAGEVRNLASRSADAAKEIKTLITDSVSRVTQGSALVDQAGSTMDNVVSSIRRVTDIMGEISAASVEQSSGVSQVGEAVTQMDQATQQNAALVEEMAAAASSLKGQAQELVQAVAVFKLDANAPVSANTLVNNSQRAPERNSNVTRLQPPTPVRPAPVRLARTGTDDWGMF</sequence>
<name>A0A016XLJ2_9BURK</name>
<dbReference type="PROSITE" id="PS50111">
    <property type="entry name" value="CHEMOTAXIS_TRANSDUC_2"/>
    <property type="match status" value="1"/>
</dbReference>
<dbReference type="InterPro" id="IPR051310">
    <property type="entry name" value="MCP_chemotaxis"/>
</dbReference>
<dbReference type="GO" id="GO:0004888">
    <property type="term" value="F:transmembrane signaling receptor activity"/>
    <property type="evidence" value="ECO:0007669"/>
    <property type="project" value="TreeGrafter"/>
</dbReference>
<dbReference type="InterPro" id="IPR047347">
    <property type="entry name" value="YvaQ-like_sensor"/>
</dbReference>
<dbReference type="PANTHER" id="PTHR43531">
    <property type="entry name" value="PROTEIN ICFG"/>
    <property type="match status" value="1"/>
</dbReference>
<comment type="subcellular location">
    <subcellularLocation>
        <location evidence="1">Membrane</location>
    </subcellularLocation>
</comment>
<dbReference type="SMART" id="SM00283">
    <property type="entry name" value="MA"/>
    <property type="match status" value="1"/>
</dbReference>
<evidence type="ECO:0000256" key="4">
    <source>
        <dbReference type="PROSITE-ProRule" id="PRU00284"/>
    </source>
</evidence>
<evidence type="ECO:0000256" key="1">
    <source>
        <dbReference type="ARBA" id="ARBA00004370"/>
    </source>
</evidence>
<feature type="domain" description="HAMP" evidence="8">
    <location>
        <begin position="213"/>
        <end position="265"/>
    </location>
</feature>
<protein>
    <submittedName>
        <fullName evidence="9">Chemotaxis protein</fullName>
    </submittedName>
</protein>
<dbReference type="CDD" id="cd19411">
    <property type="entry name" value="MCP2201-like_sensor"/>
    <property type="match status" value="1"/>
</dbReference>
<evidence type="ECO:0000256" key="5">
    <source>
        <dbReference type="SAM" id="MobiDB-lite"/>
    </source>
</evidence>
<dbReference type="RefSeq" id="WP_035610423.1">
    <property type="nucleotide sequence ID" value="NZ_JEMG01000001.1"/>
</dbReference>
<dbReference type="Proteomes" id="UP000023268">
    <property type="component" value="Unassembled WGS sequence"/>
</dbReference>
<keyword evidence="4" id="KW-0807">Transducer</keyword>
<feature type="domain" description="Methyl-accepting transducer" evidence="7">
    <location>
        <begin position="270"/>
        <end position="499"/>
    </location>
</feature>